<dbReference type="InterPro" id="IPR003097">
    <property type="entry name" value="CysJ-like_FAD-binding"/>
</dbReference>
<evidence type="ECO:0000313" key="17">
    <source>
        <dbReference type="EMBL" id="SFJ32928.1"/>
    </source>
</evidence>
<dbReference type="GO" id="GO:0050660">
    <property type="term" value="F:flavin adenine dinucleotide binding"/>
    <property type="evidence" value="ECO:0007669"/>
    <property type="project" value="TreeGrafter"/>
</dbReference>
<dbReference type="SUPFAM" id="SSF52343">
    <property type="entry name" value="Ferredoxin reductase-like, C-terminal NADP-linked domain"/>
    <property type="match status" value="1"/>
</dbReference>
<keyword evidence="13" id="KW-0028">Amino-acid biosynthesis</keyword>
<dbReference type="Gene3D" id="1.20.990.10">
    <property type="entry name" value="NADPH-cytochrome p450 Reductase, Chain A, domain 3"/>
    <property type="match status" value="1"/>
</dbReference>
<feature type="domain" description="4Fe-4S" evidence="16">
    <location>
        <begin position="75"/>
        <end position="134"/>
    </location>
</feature>
<keyword evidence="18" id="KW-1185">Reference proteome</keyword>
<dbReference type="Pfam" id="PF00667">
    <property type="entry name" value="FAD_binding_1"/>
    <property type="match status" value="1"/>
</dbReference>
<dbReference type="InterPro" id="IPR001433">
    <property type="entry name" value="OxRdtase_FAD/NAD-bd"/>
</dbReference>
<dbReference type="InterPro" id="IPR023173">
    <property type="entry name" value="NADPH_Cyt_P450_Rdtase_alpha"/>
</dbReference>
<dbReference type="RefSeq" id="WP_092054877.1">
    <property type="nucleotide sequence ID" value="NZ_FOQD01000018.1"/>
</dbReference>
<keyword evidence="8" id="KW-0274">FAD</keyword>
<keyword evidence="10" id="KW-0560">Oxidoreductase</keyword>
<evidence type="ECO:0000313" key="18">
    <source>
        <dbReference type="Proteomes" id="UP000199518"/>
    </source>
</evidence>
<evidence type="ECO:0000256" key="4">
    <source>
        <dbReference type="ARBA" id="ARBA00022485"/>
    </source>
</evidence>
<keyword evidence="5" id="KW-0285">Flavoprotein</keyword>
<evidence type="ECO:0000256" key="12">
    <source>
        <dbReference type="ARBA" id="ARBA00023014"/>
    </source>
</evidence>
<protein>
    <recommendedName>
        <fullName evidence="3">assimilatory sulfite reductase (NADPH)</fullName>
        <ecNumber evidence="3">1.8.1.2</ecNumber>
    </recommendedName>
</protein>
<evidence type="ECO:0000259" key="16">
    <source>
        <dbReference type="PROSITE" id="PS51656"/>
    </source>
</evidence>
<dbReference type="GO" id="GO:0051539">
    <property type="term" value="F:4 iron, 4 sulfur cluster binding"/>
    <property type="evidence" value="ECO:0007669"/>
    <property type="project" value="UniProtKB-KW"/>
</dbReference>
<evidence type="ECO:0000256" key="5">
    <source>
        <dbReference type="ARBA" id="ARBA00022630"/>
    </source>
</evidence>
<comment type="cofactor">
    <cofactor evidence="2">
        <name>FAD</name>
        <dbReference type="ChEBI" id="CHEBI:57692"/>
    </cofactor>
</comment>
<dbReference type="NCBIfam" id="NF004859">
    <property type="entry name" value="PRK06214.1"/>
    <property type="match status" value="1"/>
</dbReference>
<keyword evidence="7" id="KW-0479">Metal-binding</keyword>
<dbReference type="Gene3D" id="2.40.30.10">
    <property type="entry name" value="Translation factors"/>
    <property type="match status" value="1"/>
</dbReference>
<dbReference type="InterPro" id="IPR007202">
    <property type="entry name" value="4Fe-4S_dom"/>
</dbReference>
<dbReference type="InterPro" id="IPR017938">
    <property type="entry name" value="Riboflavin_synthase-like_b-brl"/>
</dbReference>
<dbReference type="SUPFAM" id="SSF63380">
    <property type="entry name" value="Riboflavin synthase domain-like"/>
    <property type="match status" value="1"/>
</dbReference>
<dbReference type="Pfam" id="PF00175">
    <property type="entry name" value="NAD_binding_1"/>
    <property type="match status" value="1"/>
</dbReference>
<evidence type="ECO:0000256" key="14">
    <source>
        <dbReference type="ARBA" id="ARBA00052219"/>
    </source>
</evidence>
<dbReference type="EC" id="1.8.1.2" evidence="3"/>
<evidence type="ECO:0000256" key="6">
    <source>
        <dbReference type="ARBA" id="ARBA00022643"/>
    </source>
</evidence>
<dbReference type="GO" id="GO:0010181">
    <property type="term" value="F:FMN binding"/>
    <property type="evidence" value="ECO:0007669"/>
    <property type="project" value="TreeGrafter"/>
</dbReference>
<evidence type="ECO:0000256" key="9">
    <source>
        <dbReference type="ARBA" id="ARBA00022857"/>
    </source>
</evidence>
<evidence type="ECO:0000256" key="1">
    <source>
        <dbReference type="ARBA" id="ARBA00001917"/>
    </source>
</evidence>
<keyword evidence="13" id="KW-0198">Cysteine biosynthesis</keyword>
<dbReference type="InterPro" id="IPR017927">
    <property type="entry name" value="FAD-bd_FR_type"/>
</dbReference>
<reference evidence="18" key="1">
    <citation type="submission" date="2016-10" db="EMBL/GenBank/DDBJ databases">
        <authorList>
            <person name="Varghese N."/>
            <person name="Submissions S."/>
        </authorList>
    </citation>
    <scope>NUCLEOTIDE SEQUENCE [LARGE SCALE GENOMIC DNA]</scope>
    <source>
        <strain evidence="18">DSM 26348</strain>
    </source>
</reference>
<dbReference type="GO" id="GO:0005829">
    <property type="term" value="C:cytosol"/>
    <property type="evidence" value="ECO:0007669"/>
    <property type="project" value="TreeGrafter"/>
</dbReference>
<evidence type="ECO:0000256" key="13">
    <source>
        <dbReference type="ARBA" id="ARBA00023192"/>
    </source>
</evidence>
<dbReference type="AlphaFoldDB" id="A0A1I3QG17"/>
<evidence type="ECO:0000256" key="10">
    <source>
        <dbReference type="ARBA" id="ARBA00023002"/>
    </source>
</evidence>
<dbReference type="InterPro" id="IPR001709">
    <property type="entry name" value="Flavoprot_Pyr_Nucl_cyt_Rdtase"/>
</dbReference>
<keyword evidence="4" id="KW-0004">4Fe-4S</keyword>
<dbReference type="Pfam" id="PF04060">
    <property type="entry name" value="FeS"/>
    <property type="match status" value="1"/>
</dbReference>
<comment type="catalytic activity">
    <reaction evidence="14">
        <text>hydrogen sulfide + 3 NADP(+) + 3 H2O = sulfite + 3 NADPH + 4 H(+)</text>
        <dbReference type="Rhea" id="RHEA:13801"/>
        <dbReference type="ChEBI" id="CHEBI:15377"/>
        <dbReference type="ChEBI" id="CHEBI:15378"/>
        <dbReference type="ChEBI" id="CHEBI:17359"/>
        <dbReference type="ChEBI" id="CHEBI:29919"/>
        <dbReference type="ChEBI" id="CHEBI:57783"/>
        <dbReference type="ChEBI" id="CHEBI:58349"/>
        <dbReference type="EC" id="1.8.1.2"/>
    </reaction>
</comment>
<dbReference type="STRING" id="1576369.SAMN05421753_11879"/>
<sequence length="529" mass="58175">MTQQISLIPESAPFNEEQRAWLNGFLAGWIGLQGGDGASSTSANAITAAPQVEVEEEFPWHDPALPMEDRLQLAEGKPLPRQLMAAMAQLDCGSCGYDCKRYAEAIANGEEKSLTLCSPGGKPTSRKLKELVSLGLSSNGHSANPTNGAAAVVKSGEPKWNRNHPFAARIRHIRNLNEAGSSKHTSHVEIDLSGSGLTYDVGDALGVYPCNCPELVQGIVGELHATGDELIDVDGQQLTLNEALRDHFCLSEITDELITSMSECCGDVGDKALLKQLLDDADPIDGWDVLELLKYYSTVRLTAQQLTSSLSRLKPRLYSISSSLKAHPEQVHLTVGRVHWQFQDRGRKGVASTMFSDRMAPGDSVRVFVQTSHGFSVPKDPDAPAIMIGPGTGIAPFRAFLQERHATQASGKNWLFFGDQRSQTDYLYRDELESLYEQGVLSRIDLAFSRDQSEKVYVQDRMLENGAEFWAWLEAGGHVYVCGDANRMAVDVDKALKRIVSEFGGLGPYEADKYLARMAKDKRYCRDVY</sequence>
<dbReference type="GO" id="GO:0004783">
    <property type="term" value="F:sulfite reductase (NADPH) activity"/>
    <property type="evidence" value="ECO:0007669"/>
    <property type="project" value="UniProtKB-EC"/>
</dbReference>
<gene>
    <name evidence="17" type="ORF">SAMN05421753_11879</name>
</gene>
<name>A0A1I3QG17_9PLAN</name>
<dbReference type="PROSITE" id="PS51384">
    <property type="entry name" value="FAD_FR"/>
    <property type="match status" value="1"/>
</dbReference>
<keyword evidence="12" id="KW-0411">Iron-sulfur</keyword>
<feature type="domain" description="FAD-binding FR-type" evidence="15">
    <location>
        <begin position="163"/>
        <end position="378"/>
    </location>
</feature>
<dbReference type="PANTHER" id="PTHR19384">
    <property type="entry name" value="NITRIC OXIDE SYNTHASE-RELATED"/>
    <property type="match status" value="1"/>
</dbReference>
<dbReference type="EMBL" id="FOQD01000018">
    <property type="protein sequence ID" value="SFJ32928.1"/>
    <property type="molecule type" value="Genomic_DNA"/>
</dbReference>
<dbReference type="InterPro" id="IPR039261">
    <property type="entry name" value="FNR_nucleotide-bd"/>
</dbReference>
<evidence type="ECO:0000259" key="15">
    <source>
        <dbReference type="PROSITE" id="PS51384"/>
    </source>
</evidence>
<dbReference type="Gene3D" id="3.40.50.80">
    <property type="entry name" value="Nucleotide-binding domain of ferredoxin-NADP reductase (FNR) module"/>
    <property type="match status" value="1"/>
</dbReference>
<evidence type="ECO:0000256" key="3">
    <source>
        <dbReference type="ARBA" id="ARBA00012604"/>
    </source>
</evidence>
<organism evidence="17 18">
    <name type="scientific">Planctomicrobium piriforme</name>
    <dbReference type="NCBI Taxonomy" id="1576369"/>
    <lineage>
        <taxon>Bacteria</taxon>
        <taxon>Pseudomonadati</taxon>
        <taxon>Planctomycetota</taxon>
        <taxon>Planctomycetia</taxon>
        <taxon>Planctomycetales</taxon>
        <taxon>Planctomycetaceae</taxon>
        <taxon>Planctomicrobium</taxon>
    </lineage>
</organism>
<evidence type="ECO:0000256" key="7">
    <source>
        <dbReference type="ARBA" id="ARBA00022723"/>
    </source>
</evidence>
<dbReference type="Proteomes" id="UP000199518">
    <property type="component" value="Unassembled WGS sequence"/>
</dbReference>
<dbReference type="CDD" id="cd06199">
    <property type="entry name" value="SiR"/>
    <property type="match status" value="1"/>
</dbReference>
<keyword evidence="6" id="KW-0288">FMN</keyword>
<accession>A0A1I3QG17</accession>
<dbReference type="GO" id="GO:0019344">
    <property type="term" value="P:cysteine biosynthetic process"/>
    <property type="evidence" value="ECO:0007669"/>
    <property type="project" value="UniProtKB-KW"/>
</dbReference>
<keyword evidence="11" id="KW-0408">Iron</keyword>
<dbReference type="PANTHER" id="PTHR19384:SF128">
    <property type="entry name" value="NADPH OXIDOREDUCTASE A"/>
    <property type="match status" value="1"/>
</dbReference>
<dbReference type="GO" id="GO:0046872">
    <property type="term" value="F:metal ion binding"/>
    <property type="evidence" value="ECO:0007669"/>
    <property type="project" value="UniProtKB-KW"/>
</dbReference>
<evidence type="ECO:0000256" key="11">
    <source>
        <dbReference type="ARBA" id="ARBA00023004"/>
    </source>
</evidence>
<evidence type="ECO:0000256" key="8">
    <source>
        <dbReference type="ARBA" id="ARBA00022827"/>
    </source>
</evidence>
<evidence type="ECO:0000256" key="2">
    <source>
        <dbReference type="ARBA" id="ARBA00001974"/>
    </source>
</evidence>
<proteinExistence type="predicted"/>
<dbReference type="Gene3D" id="1.10.15.40">
    <property type="entry name" value="Electron transport complex subunit B, putative Fe-S cluster"/>
    <property type="match status" value="1"/>
</dbReference>
<dbReference type="OrthoDB" id="9789468at2"/>
<dbReference type="PRINTS" id="PR00371">
    <property type="entry name" value="FPNCR"/>
</dbReference>
<dbReference type="PROSITE" id="PS51656">
    <property type="entry name" value="4FE4S"/>
    <property type="match status" value="1"/>
</dbReference>
<comment type="cofactor">
    <cofactor evidence="1">
        <name>FMN</name>
        <dbReference type="ChEBI" id="CHEBI:58210"/>
    </cofactor>
</comment>
<keyword evidence="9" id="KW-0521">NADP</keyword>
<dbReference type="FunFam" id="3.40.50.80:FF:000001">
    <property type="entry name" value="NADPH--cytochrome P450 reductase 1"/>
    <property type="match status" value="1"/>
</dbReference>